<name>A0A024VYQ1_PLAFA</name>
<protein>
    <recommendedName>
        <fullName evidence="5">Anaphase-promoting complex subunit 4 WD40 domain-containing protein</fullName>
    </recommendedName>
</protein>
<evidence type="ECO:0000313" key="4">
    <source>
        <dbReference type="Proteomes" id="UP000030708"/>
    </source>
</evidence>
<dbReference type="GO" id="GO:0045717">
    <property type="term" value="P:negative regulation of fatty acid biosynthetic process"/>
    <property type="evidence" value="ECO:0007669"/>
    <property type="project" value="TreeGrafter"/>
</dbReference>
<gene>
    <name evidence="3" type="ORF">PFTANZ_05862</name>
</gene>
<reference evidence="3 4" key="1">
    <citation type="submission" date="2013-02" db="EMBL/GenBank/DDBJ databases">
        <title>The Genome Annotation of Plasmodium falciparum Tanzania (2000708).</title>
        <authorList>
            <consortium name="The Broad Institute Genome Sequencing Platform"/>
            <consortium name="The Broad Institute Genome Sequencing Center for Infectious Disease"/>
            <person name="Neafsey D."/>
            <person name="Hoffman S."/>
            <person name="Volkman S."/>
            <person name="Rosenthal P."/>
            <person name="Walker B."/>
            <person name="Young S.K."/>
            <person name="Zeng Q."/>
            <person name="Gargeya S."/>
            <person name="Fitzgerald M."/>
            <person name="Haas B."/>
            <person name="Abouelleil A."/>
            <person name="Allen A.W."/>
            <person name="Alvarado L."/>
            <person name="Arachchi H.M."/>
            <person name="Berlin A.M."/>
            <person name="Chapman S.B."/>
            <person name="Gainer-Dewar J."/>
            <person name="Goldberg J."/>
            <person name="Griggs A."/>
            <person name="Gujja S."/>
            <person name="Hansen M."/>
            <person name="Howarth C."/>
            <person name="Imamovic A."/>
            <person name="Ireland A."/>
            <person name="Larimer J."/>
            <person name="McCowan C."/>
            <person name="Murphy C."/>
            <person name="Pearson M."/>
            <person name="Poon T.W."/>
            <person name="Priest M."/>
            <person name="Roberts A."/>
            <person name="Saif S."/>
            <person name="Shea T."/>
            <person name="Sisk P."/>
            <person name="Sykes S."/>
            <person name="Wortman J."/>
            <person name="Nusbaum C."/>
            <person name="Birren B."/>
        </authorList>
    </citation>
    <scope>NUCLEOTIDE SEQUENCE [LARGE SCALE GENOMIC DNA]</scope>
    <source>
        <strain evidence="4">Tanzania (2000708)</strain>
    </source>
</reference>
<dbReference type="GO" id="GO:0080008">
    <property type="term" value="C:Cul4-RING E3 ubiquitin ligase complex"/>
    <property type="evidence" value="ECO:0007669"/>
    <property type="project" value="TreeGrafter"/>
</dbReference>
<accession>A0A024VYQ1</accession>
<dbReference type="AlphaFoldDB" id="A0A024VYQ1"/>
<dbReference type="InterPro" id="IPR045151">
    <property type="entry name" value="DCAF8"/>
</dbReference>
<keyword evidence="2" id="KW-0677">Repeat</keyword>
<dbReference type="Gene3D" id="2.130.10.10">
    <property type="entry name" value="YVTN repeat-like/Quinoprotein amine dehydrogenase"/>
    <property type="match status" value="1"/>
</dbReference>
<evidence type="ECO:0000256" key="2">
    <source>
        <dbReference type="ARBA" id="ARBA00022737"/>
    </source>
</evidence>
<dbReference type="Proteomes" id="UP000030708">
    <property type="component" value="Unassembled WGS sequence"/>
</dbReference>
<reference evidence="3 4" key="2">
    <citation type="submission" date="2013-02" db="EMBL/GenBank/DDBJ databases">
        <title>The Genome Sequence of Plasmodium falciparum Tanzania (2000708).</title>
        <authorList>
            <consortium name="The Broad Institute Genome Sequencing Platform"/>
            <consortium name="The Broad Institute Genome Sequencing Center for Infectious Disease"/>
            <person name="Neafsey D."/>
            <person name="Cheeseman I."/>
            <person name="Volkman S."/>
            <person name="Adams J."/>
            <person name="Walker B."/>
            <person name="Young S.K."/>
            <person name="Zeng Q."/>
            <person name="Gargeya S."/>
            <person name="Fitzgerald M."/>
            <person name="Haas B."/>
            <person name="Abouelleil A."/>
            <person name="Alvarado L."/>
            <person name="Arachchi H.M."/>
            <person name="Berlin A.M."/>
            <person name="Chapman S.B."/>
            <person name="Dewar J."/>
            <person name="Goldberg J."/>
            <person name="Griggs A."/>
            <person name="Gujja S."/>
            <person name="Hansen M."/>
            <person name="Howarth C."/>
            <person name="Imamovic A."/>
            <person name="Larimer J."/>
            <person name="McCowan C."/>
            <person name="Murphy C."/>
            <person name="Neiman D."/>
            <person name="Pearson M."/>
            <person name="Priest M."/>
            <person name="Roberts A."/>
            <person name="Saif S."/>
            <person name="Shea T."/>
            <person name="Sisk P."/>
            <person name="Sykes S."/>
            <person name="Wortman J."/>
            <person name="Nusbaum C."/>
            <person name="Birren B."/>
        </authorList>
    </citation>
    <scope>NUCLEOTIDE SEQUENCE [LARGE SCALE GENOMIC DNA]</scope>
    <source>
        <strain evidence="4">Tanzania (2000708)</strain>
    </source>
</reference>
<dbReference type="GO" id="GO:0005737">
    <property type="term" value="C:cytoplasm"/>
    <property type="evidence" value="ECO:0007669"/>
    <property type="project" value="TreeGrafter"/>
</dbReference>
<dbReference type="PANTHER" id="PTHR15574:SF40">
    <property type="entry name" value="WD AND TETRATRICOPEPTIDE REPEATS PROTEIN 1"/>
    <property type="match status" value="1"/>
</dbReference>
<evidence type="ECO:0000256" key="1">
    <source>
        <dbReference type="ARBA" id="ARBA00022574"/>
    </source>
</evidence>
<dbReference type="PANTHER" id="PTHR15574">
    <property type="entry name" value="WD REPEAT DOMAIN-CONTAINING FAMILY"/>
    <property type="match status" value="1"/>
</dbReference>
<evidence type="ECO:0008006" key="5">
    <source>
        <dbReference type="Google" id="ProtNLM"/>
    </source>
</evidence>
<proteinExistence type="predicted"/>
<keyword evidence="1" id="KW-0853">WD repeat</keyword>
<dbReference type="EMBL" id="KI926640">
    <property type="protein sequence ID" value="ETW33418.1"/>
    <property type="molecule type" value="Genomic_DNA"/>
</dbReference>
<evidence type="ECO:0000313" key="3">
    <source>
        <dbReference type="EMBL" id="ETW33418.1"/>
    </source>
</evidence>
<dbReference type="SUPFAM" id="SSF117289">
    <property type="entry name" value="Nucleoporin domain"/>
    <property type="match status" value="1"/>
</dbReference>
<organism evidence="3 4">
    <name type="scientific">Plasmodium falciparum Tanzania</name>
    <name type="common">2000708</name>
    <dbReference type="NCBI Taxonomy" id="1036725"/>
    <lineage>
        <taxon>Eukaryota</taxon>
        <taxon>Sar</taxon>
        <taxon>Alveolata</taxon>
        <taxon>Apicomplexa</taxon>
        <taxon>Aconoidasida</taxon>
        <taxon>Haemosporida</taxon>
        <taxon>Plasmodiidae</taxon>
        <taxon>Plasmodium</taxon>
        <taxon>Plasmodium (Laverania)</taxon>
    </lineage>
</organism>
<sequence length="92" mass="10698">MKELAFWNDDVILAASDNGEVYFWSIKDGKLLNVIRSQARHVHPQGTCLATSGLENYIKIWKPHDTVEFVFVIKNEQNIYIKMNTLVKEFNI</sequence>
<dbReference type="InterPro" id="IPR015943">
    <property type="entry name" value="WD40/YVTN_repeat-like_dom_sf"/>
</dbReference>